<dbReference type="InParanoid" id="A0A7X0JVV2"/>
<accession>A0A7X0JVV2</accession>
<evidence type="ECO:0000313" key="1">
    <source>
        <dbReference type="EMBL" id="MBB6522749.1"/>
    </source>
</evidence>
<gene>
    <name evidence="1" type="ORF">HNR48_003034</name>
</gene>
<dbReference type="Proteomes" id="UP000528457">
    <property type="component" value="Unassembled WGS sequence"/>
</dbReference>
<dbReference type="RefSeq" id="WP_166845282.1">
    <property type="nucleotide sequence ID" value="NZ_JAAONY010000002.1"/>
</dbReference>
<evidence type="ECO:0000313" key="2">
    <source>
        <dbReference type="Proteomes" id="UP000528457"/>
    </source>
</evidence>
<dbReference type="EMBL" id="JACHHT010000002">
    <property type="protein sequence ID" value="MBB6522749.1"/>
    <property type="molecule type" value="Genomic_DNA"/>
</dbReference>
<organism evidence="1 2">
    <name type="scientific">Pseudoteredinibacter isoporae</name>
    <dbReference type="NCBI Taxonomy" id="570281"/>
    <lineage>
        <taxon>Bacteria</taxon>
        <taxon>Pseudomonadati</taxon>
        <taxon>Pseudomonadota</taxon>
        <taxon>Gammaproteobacteria</taxon>
        <taxon>Cellvibrionales</taxon>
        <taxon>Cellvibrionaceae</taxon>
        <taxon>Pseudoteredinibacter</taxon>
    </lineage>
</organism>
<comment type="caution">
    <text evidence="1">The sequence shown here is derived from an EMBL/GenBank/DDBJ whole genome shotgun (WGS) entry which is preliminary data.</text>
</comment>
<keyword evidence="2" id="KW-1185">Reference proteome</keyword>
<sequence>MEFLILIVLSTVILASVIVVLSLVKTPHYRLDALSVENFLLLVINGQATENDWSVFTSVPIRHNPELEAIRLRCVELEEHYYLGQTRSGHLLSQAGIQVIEQLLQELREKKA</sequence>
<proteinExistence type="predicted"/>
<dbReference type="AlphaFoldDB" id="A0A7X0JVV2"/>
<reference evidence="1 2" key="1">
    <citation type="submission" date="2020-08" db="EMBL/GenBank/DDBJ databases">
        <title>Genomic Encyclopedia of Type Strains, Phase IV (KMG-IV): sequencing the most valuable type-strain genomes for metagenomic binning, comparative biology and taxonomic classification.</title>
        <authorList>
            <person name="Goeker M."/>
        </authorList>
    </citation>
    <scope>NUCLEOTIDE SEQUENCE [LARGE SCALE GENOMIC DNA]</scope>
    <source>
        <strain evidence="1 2">DSM 22368</strain>
    </source>
</reference>
<name>A0A7X0JVV2_9GAMM</name>
<protein>
    <submittedName>
        <fullName evidence="1">Uncharacterized protein</fullName>
    </submittedName>
</protein>